<accession>A0A124GH07</accession>
<dbReference type="PANTHER" id="PTHR36443">
    <property type="entry name" value="BSR5223 PROTEIN"/>
    <property type="match status" value="1"/>
</dbReference>
<proteinExistence type="predicted"/>
<keyword evidence="1" id="KW-0812">Transmembrane</keyword>
<evidence type="ECO:0008006" key="4">
    <source>
        <dbReference type="Google" id="ProtNLM"/>
    </source>
</evidence>
<feature type="transmembrane region" description="Helical" evidence="1">
    <location>
        <begin position="43"/>
        <end position="64"/>
    </location>
</feature>
<dbReference type="EMBL" id="LPWA01000013">
    <property type="protein sequence ID" value="KUM28416.1"/>
    <property type="molecule type" value="Genomic_DNA"/>
</dbReference>
<organism evidence="2 3">
    <name type="scientific">Rhizobium loti</name>
    <name type="common">Mesorhizobium loti</name>
    <dbReference type="NCBI Taxonomy" id="381"/>
    <lineage>
        <taxon>Bacteria</taxon>
        <taxon>Pseudomonadati</taxon>
        <taxon>Pseudomonadota</taxon>
        <taxon>Alphaproteobacteria</taxon>
        <taxon>Hyphomicrobiales</taxon>
        <taxon>Phyllobacteriaceae</taxon>
        <taxon>Mesorhizobium</taxon>
    </lineage>
</organism>
<comment type="caution">
    <text evidence="2">The sequence shown here is derived from an EMBL/GenBank/DDBJ whole genome shotgun (WGS) entry which is preliminary data.</text>
</comment>
<evidence type="ECO:0000256" key="1">
    <source>
        <dbReference type="SAM" id="Phobius"/>
    </source>
</evidence>
<sequence length="66" mass="7366">MSRTLIVIGLSIVAVGLLWPWLARIGLGRLPGDIVIERENFRLYVPITTGILISIVLSAILWLINR</sequence>
<name>A0A124GH07_RHILI</name>
<dbReference type="Proteomes" id="UP000053176">
    <property type="component" value="Unassembled WGS sequence"/>
</dbReference>
<dbReference type="InterPro" id="IPR021320">
    <property type="entry name" value="DUF2905"/>
</dbReference>
<protein>
    <recommendedName>
        <fullName evidence="4">DUF2905 domain-containing protein</fullName>
    </recommendedName>
</protein>
<evidence type="ECO:0000313" key="2">
    <source>
        <dbReference type="EMBL" id="KUM28416.1"/>
    </source>
</evidence>
<evidence type="ECO:0000313" key="3">
    <source>
        <dbReference type="Proteomes" id="UP000053176"/>
    </source>
</evidence>
<dbReference type="Pfam" id="PF11146">
    <property type="entry name" value="DUF2905"/>
    <property type="match status" value="1"/>
</dbReference>
<keyword evidence="1" id="KW-1133">Transmembrane helix</keyword>
<dbReference type="OrthoDB" id="9811610at2"/>
<dbReference type="PANTHER" id="PTHR36443:SF1">
    <property type="entry name" value="BSR5223 PROTEIN"/>
    <property type="match status" value="1"/>
</dbReference>
<feature type="transmembrane region" description="Helical" evidence="1">
    <location>
        <begin position="5"/>
        <end position="23"/>
    </location>
</feature>
<gene>
    <name evidence="2" type="ORF">AU467_11290</name>
</gene>
<reference evidence="2 3" key="1">
    <citation type="submission" date="2015-12" db="EMBL/GenBank/DDBJ databases">
        <title>Draft genome sequence of Mesorhizobium sp. UFLA 01-765, a multitolerant efficient symbiont and plant-growth promoting strain isolated from Zn-mining soil using Leucaena leucocephala as a trap plant.</title>
        <authorList>
            <person name="Rangel W.M."/>
            <person name="Thijs S."/>
            <person name="Longatti S.M."/>
            <person name="Moreira F.M."/>
            <person name="Weyens N."/>
            <person name="Vangronsveld J."/>
            <person name="Van Hamme J.D."/>
            <person name="Bottos E.M."/>
            <person name="Rineau F."/>
        </authorList>
    </citation>
    <scope>NUCLEOTIDE SEQUENCE [LARGE SCALE GENOMIC DNA]</scope>
    <source>
        <strain evidence="2 3">UFLA 01-765</strain>
    </source>
</reference>
<keyword evidence="1" id="KW-0472">Membrane</keyword>
<dbReference type="AlphaFoldDB" id="A0A124GH07"/>